<dbReference type="Gene3D" id="2.40.320.10">
    <property type="entry name" value="Hypothetical Protein Pfu-838710-001"/>
    <property type="match status" value="1"/>
</dbReference>
<gene>
    <name evidence="2" type="ORF">ACFQZM_32515</name>
</gene>
<organism evidence="2 3">
    <name type="scientific">Actinomadura fibrosa</name>
    <dbReference type="NCBI Taxonomy" id="111802"/>
    <lineage>
        <taxon>Bacteria</taxon>
        <taxon>Bacillati</taxon>
        <taxon>Actinomycetota</taxon>
        <taxon>Actinomycetes</taxon>
        <taxon>Streptosporangiales</taxon>
        <taxon>Thermomonosporaceae</taxon>
        <taxon>Actinomadura</taxon>
    </lineage>
</organism>
<comment type="caution">
    <text evidence="2">The sequence shown here is derived from an EMBL/GenBank/DDBJ whole genome shotgun (WGS) entry which is preliminary data.</text>
</comment>
<evidence type="ECO:0000313" key="3">
    <source>
        <dbReference type="Proteomes" id="UP001597063"/>
    </source>
</evidence>
<feature type="domain" description="CYTH" evidence="1">
    <location>
        <begin position="1"/>
        <end position="175"/>
    </location>
</feature>
<dbReference type="RefSeq" id="WP_131758761.1">
    <property type="nucleotide sequence ID" value="NZ_CAACUY010000059.1"/>
</dbReference>
<protein>
    <submittedName>
        <fullName evidence="2">Class IV adenylate cyclase</fullName>
    </submittedName>
</protein>
<dbReference type="InterPro" id="IPR008173">
    <property type="entry name" value="Adenylyl_cyclase_CyaB"/>
</dbReference>
<dbReference type="PANTHER" id="PTHR21028:SF2">
    <property type="entry name" value="CYTH DOMAIN-CONTAINING PROTEIN"/>
    <property type="match status" value="1"/>
</dbReference>
<dbReference type="PANTHER" id="PTHR21028">
    <property type="entry name" value="SI:CH211-156B7.4"/>
    <property type="match status" value="1"/>
</dbReference>
<evidence type="ECO:0000259" key="1">
    <source>
        <dbReference type="PROSITE" id="PS51707"/>
    </source>
</evidence>
<proteinExistence type="predicted"/>
<dbReference type="Proteomes" id="UP001597063">
    <property type="component" value="Unassembled WGS sequence"/>
</dbReference>
<evidence type="ECO:0000313" key="2">
    <source>
        <dbReference type="EMBL" id="MFD0689252.1"/>
    </source>
</evidence>
<dbReference type="InterPro" id="IPR023577">
    <property type="entry name" value="CYTH_domain"/>
</dbReference>
<keyword evidence="3" id="KW-1185">Reference proteome</keyword>
<dbReference type="CDD" id="cd07890">
    <property type="entry name" value="CYTH-like_AC_IV-like"/>
    <property type="match status" value="1"/>
</dbReference>
<dbReference type="Pfam" id="PF01928">
    <property type="entry name" value="CYTH"/>
    <property type="match status" value="1"/>
</dbReference>
<dbReference type="InterPro" id="IPR033469">
    <property type="entry name" value="CYTH-like_dom_sf"/>
</dbReference>
<sequence length="193" mass="20786">MREVEVKFRVADGRAVIAVLGARGIEFGPAARQDDLAYAPAGWEFGDGRLGVAFLRLRTVDGRHFFALKQPGANAQACLEHETEIADRGQMHQAILRMGYRPAVRIAKTRRAASDSDVALCLDDLDGVGTFLELERMVPEHVPAEAVQDGLAAYVDALGIEGERVHETYDTLAHAAALAAGGRGMDASGAPWY</sequence>
<reference evidence="3" key="1">
    <citation type="journal article" date="2019" name="Int. J. Syst. Evol. Microbiol.">
        <title>The Global Catalogue of Microorganisms (GCM) 10K type strain sequencing project: providing services to taxonomists for standard genome sequencing and annotation.</title>
        <authorList>
            <consortium name="The Broad Institute Genomics Platform"/>
            <consortium name="The Broad Institute Genome Sequencing Center for Infectious Disease"/>
            <person name="Wu L."/>
            <person name="Ma J."/>
        </authorList>
    </citation>
    <scope>NUCLEOTIDE SEQUENCE [LARGE SCALE GENOMIC DNA]</scope>
    <source>
        <strain evidence="3">JCM 9371</strain>
    </source>
</reference>
<dbReference type="PROSITE" id="PS51707">
    <property type="entry name" value="CYTH"/>
    <property type="match status" value="1"/>
</dbReference>
<accession>A0ABW2XSP1</accession>
<dbReference type="EMBL" id="JBHTGP010000017">
    <property type="protein sequence ID" value="MFD0689252.1"/>
    <property type="molecule type" value="Genomic_DNA"/>
</dbReference>
<dbReference type="SUPFAM" id="SSF55154">
    <property type="entry name" value="CYTH-like phosphatases"/>
    <property type="match status" value="1"/>
</dbReference>
<name>A0ABW2XSP1_9ACTN</name>